<dbReference type="PROSITE" id="PS52029">
    <property type="entry name" value="LD_TPASE"/>
    <property type="match status" value="1"/>
</dbReference>
<keyword evidence="8" id="KW-1133">Transmembrane helix</keyword>
<dbReference type="InterPro" id="IPR045380">
    <property type="entry name" value="LD_TPept_scaffold_dom"/>
</dbReference>
<organism evidence="10 11">
    <name type="scientific">Sulfitobacter indolifex HEL-45</name>
    <dbReference type="NCBI Taxonomy" id="391624"/>
    <lineage>
        <taxon>Bacteria</taxon>
        <taxon>Pseudomonadati</taxon>
        <taxon>Pseudomonadota</taxon>
        <taxon>Alphaproteobacteria</taxon>
        <taxon>Rhodobacterales</taxon>
        <taxon>Roseobacteraceae</taxon>
        <taxon>Sulfitobacter</taxon>
    </lineage>
</organism>
<dbReference type="InterPro" id="IPR005490">
    <property type="entry name" value="LD_TPept_cat_dom"/>
</dbReference>
<evidence type="ECO:0000256" key="3">
    <source>
        <dbReference type="ARBA" id="ARBA00022679"/>
    </source>
</evidence>
<evidence type="ECO:0000256" key="4">
    <source>
        <dbReference type="ARBA" id="ARBA00022960"/>
    </source>
</evidence>
<protein>
    <submittedName>
        <fullName evidence="10">Peptidoglycan binding domain protein, putative</fullName>
    </submittedName>
</protein>
<evidence type="ECO:0000256" key="7">
    <source>
        <dbReference type="PROSITE-ProRule" id="PRU01373"/>
    </source>
</evidence>
<dbReference type="SUPFAM" id="SSF141523">
    <property type="entry name" value="L,D-transpeptidase catalytic domain-like"/>
    <property type="match status" value="1"/>
</dbReference>
<dbReference type="Gene3D" id="1.10.101.10">
    <property type="entry name" value="PGBD-like superfamily/PGBD"/>
    <property type="match status" value="1"/>
</dbReference>
<proteinExistence type="inferred from homology"/>
<comment type="pathway">
    <text evidence="1 7">Cell wall biogenesis; peptidoglycan biosynthesis.</text>
</comment>
<feature type="transmembrane region" description="Helical" evidence="8">
    <location>
        <begin position="56"/>
        <end position="76"/>
    </location>
</feature>
<name>A0ABM9X5D1_9RHOB</name>
<dbReference type="PANTHER" id="PTHR41533">
    <property type="entry name" value="L,D-TRANSPEPTIDASE HI_1667-RELATED"/>
    <property type="match status" value="1"/>
</dbReference>
<accession>A0ABM9X5D1</accession>
<dbReference type="Gene3D" id="2.40.440.10">
    <property type="entry name" value="L,D-transpeptidase catalytic domain-like"/>
    <property type="match status" value="1"/>
</dbReference>
<feature type="active site" description="Nucleophile" evidence="7">
    <location>
        <position position="494"/>
    </location>
</feature>
<evidence type="ECO:0000259" key="9">
    <source>
        <dbReference type="PROSITE" id="PS52029"/>
    </source>
</evidence>
<keyword evidence="6 7" id="KW-0961">Cell wall biogenesis/degradation</keyword>
<evidence type="ECO:0000256" key="2">
    <source>
        <dbReference type="ARBA" id="ARBA00005992"/>
    </source>
</evidence>
<evidence type="ECO:0000256" key="6">
    <source>
        <dbReference type="ARBA" id="ARBA00023316"/>
    </source>
</evidence>
<keyword evidence="8" id="KW-0472">Membrane</keyword>
<evidence type="ECO:0000256" key="8">
    <source>
        <dbReference type="SAM" id="Phobius"/>
    </source>
</evidence>
<comment type="similarity">
    <text evidence="2">Belongs to the YkuD family.</text>
</comment>
<dbReference type="Pfam" id="PF03734">
    <property type="entry name" value="YkuD"/>
    <property type="match status" value="1"/>
</dbReference>
<dbReference type="Pfam" id="PF20142">
    <property type="entry name" value="Scaffold"/>
    <property type="match status" value="1"/>
</dbReference>
<dbReference type="InterPro" id="IPR002477">
    <property type="entry name" value="Peptidoglycan-bd-like"/>
</dbReference>
<evidence type="ECO:0000256" key="5">
    <source>
        <dbReference type="ARBA" id="ARBA00022984"/>
    </source>
</evidence>
<feature type="domain" description="L,D-TPase catalytic" evidence="9">
    <location>
        <begin position="343"/>
        <end position="523"/>
    </location>
</feature>
<dbReference type="EMBL" id="ABID01000003">
    <property type="protein sequence ID" value="EDQ04675.1"/>
    <property type="molecule type" value="Genomic_DNA"/>
</dbReference>
<dbReference type="InterPro" id="IPR052905">
    <property type="entry name" value="LD-transpeptidase_YkuD-like"/>
</dbReference>
<gene>
    <name evidence="10" type="ORF">OIHEL45_13280</name>
</gene>
<sequence>MRDAHNPKSEFSTNGNLNGLARLYIGKPNRRYGRLAAEIYSTGNDMAFSATFSRQLPNLIAGLALMIAALVLPGPVAAQVTAFKQAVAEAAAQDDDIAAFYRENDYTAIWTGAADTHRARRSELLRAISAADDHGLPITRYNPDAVLEMLRNAKSPRDRGFAEVELSRVFLRYARDVQTGVLIPKRIISQIVREIPYRDRKTYLQDLPKTSPAAYFRALPPRSLEYNALLKEKIVMEKLLSQGGWGPSVPAGKLEPGDTGNDVIALRNRLIAMGYLERSNAVGYDATLTDAVRQFQEAHGLNTDGVAGPATMKQINIGVEQRLQSVMVALERERWFNTDRGKRHILVNIPDFSAKIIDDGKTTFQTRSVVGAAREDRPTPEFSDVMEHMVVNPSWYVPRSIVTGEYLPQLKQNRNAVSHIEITDRSGRKVNRGAVNFSKYTARTFPFSMRQPPSNTNALGLVKFMFPNKYNIYLHDTPAKSLFDRDVRAFSHGCVRLAEPFEFAYALLAPQSADPEGDFQAVLRSGRETRIVLEEQVPVHLIYRTAVTNARGHTEYRDDVYGRDALIWNALAKAGVALRGVQG</sequence>
<dbReference type="Pfam" id="PF01471">
    <property type="entry name" value="PG_binding_1"/>
    <property type="match status" value="1"/>
</dbReference>
<keyword evidence="11" id="KW-1185">Reference proteome</keyword>
<comment type="caution">
    <text evidence="10">The sequence shown here is derived from an EMBL/GenBank/DDBJ whole genome shotgun (WGS) entry which is preliminary data.</text>
</comment>
<keyword evidence="8" id="KW-0812">Transmembrane</keyword>
<keyword evidence="3" id="KW-0808">Transferase</keyword>
<dbReference type="Proteomes" id="UP000003257">
    <property type="component" value="Unassembled WGS sequence"/>
</dbReference>
<reference evidence="10 11" key="1">
    <citation type="submission" date="2007-11" db="EMBL/GenBank/DDBJ databases">
        <authorList>
            <person name="Wagner-Dobler I."/>
            <person name="Ferriera S."/>
            <person name="Johnson J."/>
            <person name="Kravitz S."/>
            <person name="Beeson K."/>
            <person name="Sutton G."/>
            <person name="Rogers Y.-H."/>
            <person name="Friedman R."/>
            <person name="Frazier M."/>
            <person name="Venter J.C."/>
        </authorList>
    </citation>
    <scope>NUCLEOTIDE SEQUENCE [LARGE SCALE GENOMIC DNA]</scope>
    <source>
        <strain evidence="10 11">HEL-45</strain>
    </source>
</reference>
<evidence type="ECO:0000256" key="1">
    <source>
        <dbReference type="ARBA" id="ARBA00004752"/>
    </source>
</evidence>
<dbReference type="InterPro" id="IPR036365">
    <property type="entry name" value="PGBD-like_sf"/>
</dbReference>
<evidence type="ECO:0000313" key="11">
    <source>
        <dbReference type="Proteomes" id="UP000003257"/>
    </source>
</evidence>
<keyword evidence="5 7" id="KW-0573">Peptidoglycan synthesis</keyword>
<dbReference type="PANTHER" id="PTHR41533:SF2">
    <property type="entry name" value="BLR7131 PROTEIN"/>
    <property type="match status" value="1"/>
</dbReference>
<dbReference type="InterPro" id="IPR038063">
    <property type="entry name" value="Transpep_catalytic_dom"/>
</dbReference>
<dbReference type="CDD" id="cd16913">
    <property type="entry name" value="YkuD_like"/>
    <property type="match status" value="1"/>
</dbReference>
<evidence type="ECO:0000313" key="10">
    <source>
        <dbReference type="EMBL" id="EDQ04675.1"/>
    </source>
</evidence>
<dbReference type="InterPro" id="IPR036366">
    <property type="entry name" value="PGBDSf"/>
</dbReference>
<dbReference type="SUPFAM" id="SSF47090">
    <property type="entry name" value="PGBD-like"/>
    <property type="match status" value="1"/>
</dbReference>
<keyword evidence="4 7" id="KW-0133">Cell shape</keyword>
<feature type="active site" description="Proton donor/acceptor" evidence="7">
    <location>
        <position position="475"/>
    </location>
</feature>